<dbReference type="InterPro" id="IPR036249">
    <property type="entry name" value="Thioredoxin-like_sf"/>
</dbReference>
<dbReference type="SUPFAM" id="SSF52833">
    <property type="entry name" value="Thioredoxin-like"/>
    <property type="match status" value="1"/>
</dbReference>
<accession>A0A166XWT6</accession>
<keyword evidence="3" id="KW-1185">Reference proteome</keyword>
<gene>
    <name evidence="2" type="ORF">CT0861_10231</name>
</gene>
<dbReference type="AlphaFoldDB" id="A0A166XWT6"/>
<evidence type="ECO:0000259" key="1">
    <source>
        <dbReference type="Pfam" id="PF01323"/>
    </source>
</evidence>
<reference evidence="2 3" key="1">
    <citation type="submission" date="2015-06" db="EMBL/GenBank/DDBJ databases">
        <title>Survival trade-offs in plant roots during colonization by closely related pathogenic and mutualistic fungi.</title>
        <authorList>
            <person name="Hacquard S."/>
            <person name="Kracher B."/>
            <person name="Hiruma K."/>
            <person name="Weinman A."/>
            <person name="Muench P."/>
            <person name="Garrido Oter R."/>
            <person name="Ver Loren van Themaat E."/>
            <person name="Dallerey J.-F."/>
            <person name="Damm U."/>
            <person name="Henrissat B."/>
            <person name="Lespinet O."/>
            <person name="Thon M."/>
            <person name="Kemen E."/>
            <person name="McHardy A.C."/>
            <person name="Schulze-Lefert P."/>
            <person name="O'Connell R.J."/>
        </authorList>
    </citation>
    <scope>NUCLEOTIDE SEQUENCE [LARGE SCALE GENOMIC DNA]</scope>
    <source>
        <strain evidence="2 3">0861</strain>
    </source>
</reference>
<dbReference type="GO" id="GO:0005777">
    <property type="term" value="C:peroxisome"/>
    <property type="evidence" value="ECO:0007669"/>
    <property type="project" value="TreeGrafter"/>
</dbReference>
<proteinExistence type="predicted"/>
<name>A0A166XWT6_9PEZI</name>
<dbReference type="PANTHER" id="PTHR42943:SF13">
    <property type="entry name" value="GLUTATHIONE S-TRANSFERASE KAPPA-RELATED"/>
    <property type="match status" value="1"/>
</dbReference>
<dbReference type="Proteomes" id="UP000076552">
    <property type="component" value="Unassembled WGS sequence"/>
</dbReference>
<dbReference type="GO" id="GO:0004602">
    <property type="term" value="F:glutathione peroxidase activity"/>
    <property type="evidence" value="ECO:0007669"/>
    <property type="project" value="TreeGrafter"/>
</dbReference>
<dbReference type="GO" id="GO:0006749">
    <property type="term" value="P:glutathione metabolic process"/>
    <property type="evidence" value="ECO:0007669"/>
    <property type="project" value="TreeGrafter"/>
</dbReference>
<dbReference type="GO" id="GO:0005739">
    <property type="term" value="C:mitochondrion"/>
    <property type="evidence" value="ECO:0007669"/>
    <property type="project" value="TreeGrafter"/>
</dbReference>
<dbReference type="InterPro" id="IPR001853">
    <property type="entry name" value="DSBA-like_thioredoxin_dom"/>
</dbReference>
<dbReference type="STRING" id="708197.A0A166XWT6"/>
<feature type="domain" description="DSBA-like thioredoxin" evidence="1">
    <location>
        <begin position="259"/>
        <end position="319"/>
    </location>
</feature>
<comment type="caution">
    <text evidence="2">The sequence shown here is derived from an EMBL/GenBank/DDBJ whole genome shotgun (WGS) entry which is preliminary data.</text>
</comment>
<organism evidence="2 3">
    <name type="scientific">Colletotrichum tofieldiae</name>
    <dbReference type="NCBI Taxonomy" id="708197"/>
    <lineage>
        <taxon>Eukaryota</taxon>
        <taxon>Fungi</taxon>
        <taxon>Dikarya</taxon>
        <taxon>Ascomycota</taxon>
        <taxon>Pezizomycotina</taxon>
        <taxon>Sordariomycetes</taxon>
        <taxon>Hypocreomycetidae</taxon>
        <taxon>Glomerellales</taxon>
        <taxon>Glomerellaceae</taxon>
        <taxon>Colletotrichum</taxon>
        <taxon>Colletotrichum spaethianum species complex</taxon>
    </lineage>
</organism>
<dbReference type="Gene3D" id="3.40.30.10">
    <property type="entry name" value="Glutaredoxin"/>
    <property type="match status" value="1"/>
</dbReference>
<dbReference type="Pfam" id="PF01323">
    <property type="entry name" value="DSBA"/>
    <property type="match status" value="1"/>
</dbReference>
<protein>
    <submittedName>
        <fullName evidence="2">DSBA-like thioredoxin domain-containing protein</fullName>
    </submittedName>
</protein>
<dbReference type="PANTHER" id="PTHR42943">
    <property type="entry name" value="GLUTATHIONE S-TRANSFERASE KAPPA"/>
    <property type="match status" value="1"/>
</dbReference>
<dbReference type="GO" id="GO:0004364">
    <property type="term" value="F:glutathione transferase activity"/>
    <property type="evidence" value="ECO:0007669"/>
    <property type="project" value="TreeGrafter"/>
</dbReference>
<evidence type="ECO:0000313" key="2">
    <source>
        <dbReference type="EMBL" id="KZL77033.1"/>
    </source>
</evidence>
<dbReference type="EMBL" id="LFIV01000010">
    <property type="protein sequence ID" value="KZL77033.1"/>
    <property type="molecule type" value="Genomic_DNA"/>
</dbReference>
<dbReference type="InterPro" id="IPR051924">
    <property type="entry name" value="GST_Kappa/NadH"/>
</dbReference>
<sequence length="338" mass="37645">LELPQAGAIRPQITYSVPRFPTPSTSTSTHITHRAPFNTAYNNCAIETCCDWDHSVSLLIRCLFCTSAAISIIPKTAKMGGKVDAYIDIASLYSYITFYHIIKNQELLAAHGVQIEFVAPFPSPCTVTWVTLSISIHPVLLGAINAASGNKPPWSLPAKAKYGNFDARRSSVRVGKPDITTPDSFMERSMTVLPLRVLHFIKANYSDAVYQTAWHWFLHCFWEPPNANLTKPDVLAKTLADAPRQYPGDTRDRLFSEADVKKILEGAATQEIKDSVKAKTQEAIERGAFGAPWFWVVNDEGKGEPFFGSDRFHYMYEYLGVPYQDIAILPPQGKSAKL</sequence>
<evidence type="ECO:0000313" key="3">
    <source>
        <dbReference type="Proteomes" id="UP000076552"/>
    </source>
</evidence>
<feature type="non-terminal residue" evidence="2">
    <location>
        <position position="1"/>
    </location>
</feature>